<proteinExistence type="predicted"/>
<accession>A0ABQ2F4R6</accession>
<evidence type="ECO:0000313" key="3">
    <source>
        <dbReference type="EMBL" id="GGK59839.1"/>
    </source>
</evidence>
<evidence type="ECO:0000313" key="4">
    <source>
        <dbReference type="Proteomes" id="UP000662111"/>
    </source>
</evidence>
<evidence type="ECO:0000256" key="1">
    <source>
        <dbReference type="SAM" id="MobiDB-lite"/>
    </source>
</evidence>
<reference evidence="4" key="1">
    <citation type="journal article" date="2019" name="Int. J. Syst. Evol. Microbiol.">
        <title>The Global Catalogue of Microorganisms (GCM) 10K type strain sequencing project: providing services to taxonomists for standard genome sequencing and annotation.</title>
        <authorList>
            <consortium name="The Broad Institute Genomics Platform"/>
            <consortium name="The Broad Institute Genome Sequencing Center for Infectious Disease"/>
            <person name="Wu L."/>
            <person name="Ma J."/>
        </authorList>
    </citation>
    <scope>NUCLEOTIDE SEQUENCE [LARGE SCALE GENOMIC DNA]</scope>
    <source>
        <strain evidence="4">CGMCC 1.5362</strain>
    </source>
</reference>
<organism evidence="3 4">
    <name type="scientific">Ornithinimicrobium pekingense</name>
    <dbReference type="NCBI Taxonomy" id="384677"/>
    <lineage>
        <taxon>Bacteria</taxon>
        <taxon>Bacillati</taxon>
        <taxon>Actinomycetota</taxon>
        <taxon>Actinomycetes</taxon>
        <taxon>Micrococcales</taxon>
        <taxon>Ornithinimicrobiaceae</taxon>
        <taxon>Ornithinimicrobium</taxon>
    </lineage>
</organism>
<dbReference type="Proteomes" id="UP000662111">
    <property type="component" value="Unassembled WGS sequence"/>
</dbReference>
<feature type="transmembrane region" description="Helical" evidence="2">
    <location>
        <begin position="69"/>
        <end position="89"/>
    </location>
</feature>
<evidence type="ECO:0008006" key="5">
    <source>
        <dbReference type="Google" id="ProtNLM"/>
    </source>
</evidence>
<keyword evidence="2" id="KW-1133">Transmembrane helix</keyword>
<feature type="transmembrane region" description="Helical" evidence="2">
    <location>
        <begin position="45"/>
        <end position="63"/>
    </location>
</feature>
<gene>
    <name evidence="3" type="ORF">GCM10011509_05150</name>
</gene>
<protein>
    <recommendedName>
        <fullName evidence="5">AtpZ/AtpI family protein</fullName>
    </recommendedName>
</protein>
<dbReference type="EMBL" id="BMLB01000001">
    <property type="protein sequence ID" value="GGK59839.1"/>
    <property type="molecule type" value="Genomic_DNA"/>
</dbReference>
<comment type="caution">
    <text evidence="3">The sequence shown here is derived from an EMBL/GenBank/DDBJ whole genome shotgun (WGS) entry which is preliminary data.</text>
</comment>
<keyword evidence="2" id="KW-0812">Transmembrane</keyword>
<dbReference type="RefSeq" id="WP_022922863.1">
    <property type="nucleotide sequence ID" value="NZ_BMLB01000001.1"/>
</dbReference>
<sequence>MSQVPPSPQADEPARAPHTSIPSPHGGSEAHVPGMAKQTDLGNAVIAYLIAGPLTFGALGWLADWALDLRLLLPVGVVVGMVLSLYVIWLRYGRA</sequence>
<evidence type="ECO:0000256" key="2">
    <source>
        <dbReference type="SAM" id="Phobius"/>
    </source>
</evidence>
<keyword evidence="4" id="KW-1185">Reference proteome</keyword>
<keyword evidence="2" id="KW-0472">Membrane</keyword>
<feature type="region of interest" description="Disordered" evidence="1">
    <location>
        <begin position="1"/>
        <end position="34"/>
    </location>
</feature>
<name>A0ABQ2F4R6_9MICO</name>